<dbReference type="PROSITE" id="PS51186">
    <property type="entry name" value="GNAT"/>
    <property type="match status" value="1"/>
</dbReference>
<name>A0ABV8CNZ7_9GAMM</name>
<keyword evidence="2" id="KW-0808">Transferase</keyword>
<dbReference type="Gene3D" id="3.40.630.30">
    <property type="match status" value="1"/>
</dbReference>
<accession>A0ABV8CNZ7</accession>
<organism evidence="2 3">
    <name type="scientific">Pseudaeromonas sharmana</name>
    <dbReference type="NCBI Taxonomy" id="328412"/>
    <lineage>
        <taxon>Bacteria</taxon>
        <taxon>Pseudomonadati</taxon>
        <taxon>Pseudomonadota</taxon>
        <taxon>Gammaproteobacteria</taxon>
        <taxon>Aeromonadales</taxon>
        <taxon>Aeromonadaceae</taxon>
        <taxon>Pseudaeromonas</taxon>
    </lineage>
</organism>
<evidence type="ECO:0000313" key="3">
    <source>
        <dbReference type="Proteomes" id="UP001595692"/>
    </source>
</evidence>
<dbReference type="EMBL" id="JBHSAF010000010">
    <property type="protein sequence ID" value="MFC3913654.1"/>
    <property type="molecule type" value="Genomic_DNA"/>
</dbReference>
<dbReference type="PANTHER" id="PTHR43233">
    <property type="entry name" value="FAMILY N-ACETYLTRANSFERASE, PUTATIVE (AFU_ORTHOLOGUE AFUA_6G03350)-RELATED"/>
    <property type="match status" value="1"/>
</dbReference>
<evidence type="ECO:0000313" key="2">
    <source>
        <dbReference type="EMBL" id="MFC3913654.1"/>
    </source>
</evidence>
<dbReference type="InterPro" id="IPR053144">
    <property type="entry name" value="Acetyltransferase_Butenolide"/>
</dbReference>
<sequence>MEWQRYEYRVSTDPALLQPAVIHGFLRQCYWARDIPADLLVRAMENSLCFGLYQGERQIGLARIITDSATFAYVSDVFVLAEFQGQGLGLWLMSCVLAHPDLQGLRRILLSTLDAHDLYRKLGFGELKYPERMLEIFHEEIYRDADNRLA</sequence>
<dbReference type="Pfam" id="PF00583">
    <property type="entry name" value="Acetyltransf_1"/>
    <property type="match status" value="1"/>
</dbReference>
<dbReference type="CDD" id="cd04301">
    <property type="entry name" value="NAT_SF"/>
    <property type="match status" value="1"/>
</dbReference>
<gene>
    <name evidence="2" type="ORF">ACFOSS_09255</name>
</gene>
<dbReference type="GO" id="GO:0016746">
    <property type="term" value="F:acyltransferase activity"/>
    <property type="evidence" value="ECO:0007669"/>
    <property type="project" value="UniProtKB-KW"/>
</dbReference>
<comment type="caution">
    <text evidence="2">The sequence shown here is derived from an EMBL/GenBank/DDBJ whole genome shotgun (WGS) entry which is preliminary data.</text>
</comment>
<dbReference type="EC" id="2.3.-.-" evidence="2"/>
<evidence type="ECO:0000259" key="1">
    <source>
        <dbReference type="PROSITE" id="PS51186"/>
    </source>
</evidence>
<keyword evidence="2" id="KW-0012">Acyltransferase</keyword>
<feature type="domain" description="N-acetyltransferase" evidence="1">
    <location>
        <begin position="6"/>
        <end position="144"/>
    </location>
</feature>
<dbReference type="SUPFAM" id="SSF55729">
    <property type="entry name" value="Acyl-CoA N-acyltransferases (Nat)"/>
    <property type="match status" value="1"/>
</dbReference>
<protein>
    <submittedName>
        <fullName evidence="2">GNAT family N-acetyltransferase</fullName>
        <ecNumber evidence="2">2.3.-.-</ecNumber>
    </submittedName>
</protein>
<reference evidence="3" key="1">
    <citation type="journal article" date="2019" name="Int. J. Syst. Evol. Microbiol.">
        <title>The Global Catalogue of Microorganisms (GCM) 10K type strain sequencing project: providing services to taxonomists for standard genome sequencing and annotation.</title>
        <authorList>
            <consortium name="The Broad Institute Genomics Platform"/>
            <consortium name="The Broad Institute Genome Sequencing Center for Infectious Disease"/>
            <person name="Wu L."/>
            <person name="Ma J."/>
        </authorList>
    </citation>
    <scope>NUCLEOTIDE SEQUENCE [LARGE SCALE GENOMIC DNA]</scope>
    <source>
        <strain evidence="3">CCUG 54939</strain>
    </source>
</reference>
<keyword evidence="3" id="KW-1185">Reference proteome</keyword>
<dbReference type="RefSeq" id="WP_377152050.1">
    <property type="nucleotide sequence ID" value="NZ_JBHSAF010000010.1"/>
</dbReference>
<dbReference type="Proteomes" id="UP001595692">
    <property type="component" value="Unassembled WGS sequence"/>
</dbReference>
<dbReference type="InterPro" id="IPR016181">
    <property type="entry name" value="Acyl_CoA_acyltransferase"/>
</dbReference>
<dbReference type="InterPro" id="IPR000182">
    <property type="entry name" value="GNAT_dom"/>
</dbReference>
<proteinExistence type="predicted"/>
<dbReference type="PANTHER" id="PTHR43233:SF1">
    <property type="entry name" value="FAMILY N-ACETYLTRANSFERASE, PUTATIVE (AFU_ORTHOLOGUE AFUA_6G03350)-RELATED"/>
    <property type="match status" value="1"/>
</dbReference>